<gene>
    <name evidence="1" type="ORF">CEXT_512931</name>
</gene>
<accession>A0AAV4W4X6</accession>
<proteinExistence type="predicted"/>
<dbReference type="AlphaFoldDB" id="A0AAV4W4X6"/>
<evidence type="ECO:0000313" key="2">
    <source>
        <dbReference type="Proteomes" id="UP001054945"/>
    </source>
</evidence>
<evidence type="ECO:0000313" key="1">
    <source>
        <dbReference type="EMBL" id="GIY77811.1"/>
    </source>
</evidence>
<dbReference type="EMBL" id="BPLR01015685">
    <property type="protein sequence ID" value="GIY77811.1"/>
    <property type="molecule type" value="Genomic_DNA"/>
</dbReference>
<name>A0AAV4W4X6_CAEEX</name>
<keyword evidence="2" id="KW-1185">Reference proteome</keyword>
<reference evidence="1 2" key="1">
    <citation type="submission" date="2021-06" db="EMBL/GenBank/DDBJ databases">
        <title>Caerostris extrusa draft genome.</title>
        <authorList>
            <person name="Kono N."/>
            <person name="Arakawa K."/>
        </authorList>
    </citation>
    <scope>NUCLEOTIDE SEQUENCE [LARGE SCALE GENOMIC DNA]</scope>
</reference>
<organism evidence="1 2">
    <name type="scientific">Caerostris extrusa</name>
    <name type="common">Bark spider</name>
    <name type="synonym">Caerostris bankana</name>
    <dbReference type="NCBI Taxonomy" id="172846"/>
    <lineage>
        <taxon>Eukaryota</taxon>
        <taxon>Metazoa</taxon>
        <taxon>Ecdysozoa</taxon>
        <taxon>Arthropoda</taxon>
        <taxon>Chelicerata</taxon>
        <taxon>Arachnida</taxon>
        <taxon>Araneae</taxon>
        <taxon>Araneomorphae</taxon>
        <taxon>Entelegynae</taxon>
        <taxon>Araneoidea</taxon>
        <taxon>Araneidae</taxon>
        <taxon>Caerostris</taxon>
    </lineage>
</organism>
<protein>
    <submittedName>
        <fullName evidence="1">Uncharacterized protein</fullName>
    </submittedName>
</protein>
<comment type="caution">
    <text evidence="1">The sequence shown here is derived from an EMBL/GenBank/DDBJ whole genome shotgun (WGS) entry which is preliminary data.</text>
</comment>
<sequence>MPCGERKTTAVKTARRNAVVRRIPRCGKRTLPIASVTSHVERSRLHKKMTFVAQEINPLAQRGRAASYNVQWLSRSPRARLRFSDNIQQVADSHT</sequence>
<dbReference type="Proteomes" id="UP001054945">
    <property type="component" value="Unassembled WGS sequence"/>
</dbReference>